<feature type="transmembrane region" description="Helical" evidence="1">
    <location>
        <begin position="69"/>
        <end position="92"/>
    </location>
</feature>
<accession>A0A0F9TRZ0</accession>
<sequence length="174" mass="18016">MALIACPECGKEISDQAPMCPHCGLRQRQVGRLPSFEYRSKRKVWGMPLVHIAFGFDPETRRPMVAKGFIAIGQFARGIVAIGGLAMGVVAFGGLSLGVLAFGGVALALAVAAGGVAVGAVAAGGLAIGLIAVGGLAIGIYSIGGMAVGPHRYDAYVKDPEVARFFRRLFGWSE</sequence>
<protein>
    <recommendedName>
        <fullName evidence="2">Putative zinc-ribbon domain-containing protein</fullName>
    </recommendedName>
</protein>
<organism evidence="3">
    <name type="scientific">marine sediment metagenome</name>
    <dbReference type="NCBI Taxonomy" id="412755"/>
    <lineage>
        <taxon>unclassified sequences</taxon>
        <taxon>metagenomes</taxon>
        <taxon>ecological metagenomes</taxon>
    </lineage>
</organism>
<keyword evidence="1" id="KW-0812">Transmembrane</keyword>
<dbReference type="AlphaFoldDB" id="A0A0F9TRZ0"/>
<proteinExistence type="predicted"/>
<evidence type="ECO:0000313" key="3">
    <source>
        <dbReference type="EMBL" id="KKN83775.1"/>
    </source>
</evidence>
<dbReference type="InterPro" id="IPR059113">
    <property type="entry name" value="Znf_ribbon"/>
</dbReference>
<evidence type="ECO:0000259" key="2">
    <source>
        <dbReference type="Pfam" id="PF13248"/>
    </source>
</evidence>
<keyword evidence="1" id="KW-0472">Membrane</keyword>
<reference evidence="3" key="1">
    <citation type="journal article" date="2015" name="Nature">
        <title>Complex archaea that bridge the gap between prokaryotes and eukaryotes.</title>
        <authorList>
            <person name="Spang A."/>
            <person name="Saw J.H."/>
            <person name="Jorgensen S.L."/>
            <person name="Zaremba-Niedzwiedzka K."/>
            <person name="Martijn J."/>
            <person name="Lind A.E."/>
            <person name="van Eijk R."/>
            <person name="Schleper C."/>
            <person name="Guy L."/>
            <person name="Ettema T.J."/>
        </authorList>
    </citation>
    <scope>NUCLEOTIDE SEQUENCE</scope>
</reference>
<dbReference type="EMBL" id="LAZR01000180">
    <property type="protein sequence ID" value="KKN83775.1"/>
    <property type="molecule type" value="Genomic_DNA"/>
</dbReference>
<dbReference type="Pfam" id="PF13248">
    <property type="entry name" value="Zn_ribbon_3"/>
    <property type="match status" value="1"/>
</dbReference>
<keyword evidence="1" id="KW-1133">Transmembrane helix</keyword>
<feature type="transmembrane region" description="Helical" evidence="1">
    <location>
        <begin position="99"/>
        <end position="120"/>
    </location>
</feature>
<name>A0A0F9TRZ0_9ZZZZ</name>
<gene>
    <name evidence="3" type="ORF">LCGC14_0296000</name>
</gene>
<feature type="domain" description="Putative zinc-ribbon" evidence="2">
    <location>
        <begin position="4"/>
        <end position="26"/>
    </location>
</feature>
<evidence type="ECO:0000256" key="1">
    <source>
        <dbReference type="SAM" id="Phobius"/>
    </source>
</evidence>
<feature type="transmembrane region" description="Helical" evidence="1">
    <location>
        <begin position="126"/>
        <end position="148"/>
    </location>
</feature>
<comment type="caution">
    <text evidence="3">The sequence shown here is derived from an EMBL/GenBank/DDBJ whole genome shotgun (WGS) entry which is preliminary data.</text>
</comment>